<dbReference type="OrthoDB" id="1678912at2759"/>
<dbReference type="PROSITE" id="PS51183">
    <property type="entry name" value="JMJN"/>
    <property type="match status" value="1"/>
</dbReference>
<dbReference type="Gene3D" id="2.60.120.650">
    <property type="entry name" value="Cupin"/>
    <property type="match status" value="2"/>
</dbReference>
<dbReference type="GO" id="GO:0005634">
    <property type="term" value="C:nucleus"/>
    <property type="evidence" value="ECO:0007669"/>
    <property type="project" value="UniProtKB-SubCell"/>
</dbReference>
<dbReference type="SMART" id="SM00501">
    <property type="entry name" value="BRIGHT"/>
    <property type="match status" value="1"/>
</dbReference>
<sequence length="957" mass="107750">MCLHLGSIPGLDSVECKSQSCNISGVKKEKRPFNLEEAPVLYPTIEEFKDPYSYINSLYELGEKYGILKVVAPEKWNPKFAIDIGGFNFECRKQTLNTMGAMTRSTMGWADRMAHFHQLFGSIGSHAGSNSELSSVNKMPNKMFDEGSNEMSTEMSDIGSNVSNMNSNKRSIYMSNETSMEKYPAVGNGVLYYYHLKEIVHRLGGHKAVDDGNLWPLVCAKLELSTTADIATAQYVKSLYHTYLLPYERYVAYVESTKARKTAKVRSGSLDYQKEEANAYISEWNSKQRSRLSTPVVPSRNLITPPSSTASIITVTRGIPLEASMGNIANIGIKMSSNMSNNRNLNSDTDTVFPVDARDNKYGLSYQGGLTPVVGLMPSPEIHVKRENSSLLGNSTAGVNIAASRLPLSPPPEASSKRRLREVNTENGKDDNEGEMPISKRRQRRSTATAVNYKDTIYHHSPGSVSTSNSTSMSNSTPPPPTGRMFRSSKTRTPKQKYKEVDLEEDEDGQDDEDDEVDICPECDDEVIETTSALVCLECDCHYHDRCLSPLLAINTKVLSWYCPKCLVGTGEFYFDVGGEYDLPGFQEMANDFKNTYMETELPIVDPEDRAVVECLVEQNFWHHVNDPKCKIAVEYGADIPCDTKGSGFPSIAKDPFNRYAKHPWNLNNFPLNKMSLFRGLKSDISGVTVPWAYVGMMFSAFCWHSEDHYTYSVNYQHLGDTKTWYGIPGCHGDEFEQASKKLVPELFEKQPDILFQRATMISPETIKKMGIPVYVVDQHPGEFVITFPNAYHAGFNHGFNFNEAVNYAPPDWLVYGKAAVKSYKSQMKSPIFSHDEILIRNAATCTQPETAEWLYPQLLELLKEETENQAKLADLSSYTIDHKKRTINGCDEDSYECCICSCLCYISRLIPTDDKSKVYCYDDFQKHQGSCFELELTFTVQELQTICDNTRRYLDD</sequence>
<name>A0A167D489_9ASCO</name>
<dbReference type="GO" id="GO:0003677">
    <property type="term" value="F:DNA binding"/>
    <property type="evidence" value="ECO:0007669"/>
    <property type="project" value="InterPro"/>
</dbReference>
<reference evidence="9 10" key="1">
    <citation type="submission" date="2016-02" db="EMBL/GenBank/DDBJ databases">
        <title>Complete genome sequence and transcriptome regulation of the pentose utilising yeast Sugiyamaella lignohabitans.</title>
        <authorList>
            <person name="Bellasio M."/>
            <person name="Peymann A."/>
            <person name="Valli M."/>
            <person name="Sipitzky M."/>
            <person name="Graf A."/>
            <person name="Sauer M."/>
            <person name="Marx H."/>
            <person name="Mattanovich D."/>
        </authorList>
    </citation>
    <scope>NUCLEOTIDE SEQUENCE [LARGE SCALE GENOMIC DNA]</scope>
    <source>
        <strain evidence="9 10">CBS 10342</strain>
    </source>
</reference>
<feature type="domain" description="JmjC" evidence="8">
    <location>
        <begin position="659"/>
        <end position="825"/>
    </location>
</feature>
<keyword evidence="2" id="KW-0479">Metal-binding</keyword>
<dbReference type="SMART" id="SM00558">
    <property type="entry name" value="JmjC"/>
    <property type="match status" value="1"/>
</dbReference>
<dbReference type="GO" id="GO:0006355">
    <property type="term" value="P:regulation of DNA-templated transcription"/>
    <property type="evidence" value="ECO:0007669"/>
    <property type="project" value="TreeGrafter"/>
</dbReference>
<dbReference type="Gene3D" id="3.30.40.10">
    <property type="entry name" value="Zinc/RING finger domain, C3HC4 (zinc finger)"/>
    <property type="match status" value="1"/>
</dbReference>
<evidence type="ECO:0000259" key="7">
    <source>
        <dbReference type="PROSITE" id="PS51183"/>
    </source>
</evidence>
<dbReference type="SMART" id="SM00545">
    <property type="entry name" value="JmjN"/>
    <property type="match status" value="1"/>
</dbReference>
<accession>A0A167D489</accession>
<dbReference type="InterPro" id="IPR011011">
    <property type="entry name" value="Znf_FYVE_PHD"/>
</dbReference>
<dbReference type="InterPro" id="IPR001606">
    <property type="entry name" value="ARID_dom"/>
</dbReference>
<dbReference type="EMBL" id="CP014501">
    <property type="protein sequence ID" value="ANB12459.1"/>
    <property type="molecule type" value="Genomic_DNA"/>
</dbReference>
<organism evidence="9 10">
    <name type="scientific">Sugiyamaella lignohabitans</name>
    <dbReference type="NCBI Taxonomy" id="796027"/>
    <lineage>
        <taxon>Eukaryota</taxon>
        <taxon>Fungi</taxon>
        <taxon>Dikarya</taxon>
        <taxon>Ascomycota</taxon>
        <taxon>Saccharomycotina</taxon>
        <taxon>Dipodascomycetes</taxon>
        <taxon>Dipodascales</taxon>
        <taxon>Trichomonascaceae</taxon>
        <taxon>Sugiyamaella</taxon>
    </lineage>
</organism>
<dbReference type="GO" id="GO:0000785">
    <property type="term" value="C:chromatin"/>
    <property type="evidence" value="ECO:0007669"/>
    <property type="project" value="TreeGrafter"/>
</dbReference>
<evidence type="ECO:0000259" key="6">
    <source>
        <dbReference type="PROSITE" id="PS51011"/>
    </source>
</evidence>
<dbReference type="GO" id="GO:0034647">
    <property type="term" value="F:histone H3K4me/H3K4me2/H3K4me3 demethylase activity"/>
    <property type="evidence" value="ECO:0007669"/>
    <property type="project" value="TreeGrafter"/>
</dbReference>
<evidence type="ECO:0000259" key="8">
    <source>
        <dbReference type="PROSITE" id="PS51184"/>
    </source>
</evidence>
<evidence type="ECO:0000256" key="1">
    <source>
        <dbReference type="ARBA" id="ARBA00004123"/>
    </source>
</evidence>
<evidence type="ECO:0000256" key="3">
    <source>
        <dbReference type="ARBA" id="ARBA00023004"/>
    </source>
</evidence>
<evidence type="ECO:0000256" key="2">
    <source>
        <dbReference type="ARBA" id="ARBA00022723"/>
    </source>
</evidence>
<dbReference type="SUPFAM" id="SSF57903">
    <property type="entry name" value="FYVE/PHD zinc finger"/>
    <property type="match status" value="1"/>
</dbReference>
<feature type="region of interest" description="Disordered" evidence="5">
    <location>
        <begin position="402"/>
        <end position="516"/>
    </location>
</feature>
<protein>
    <submittedName>
        <fullName evidence="9">Jhd2p</fullName>
    </submittedName>
</protein>
<dbReference type="CDD" id="cd15489">
    <property type="entry name" value="PHD_SF"/>
    <property type="match status" value="1"/>
</dbReference>
<proteinExistence type="predicted"/>
<dbReference type="PROSITE" id="PS51011">
    <property type="entry name" value="ARID"/>
    <property type="match status" value="1"/>
</dbReference>
<feature type="compositionally biased region" description="Acidic residues" evidence="5">
    <location>
        <begin position="502"/>
        <end position="516"/>
    </location>
</feature>
<dbReference type="PROSITE" id="PS51184">
    <property type="entry name" value="JMJC"/>
    <property type="match status" value="1"/>
</dbReference>
<evidence type="ECO:0000313" key="9">
    <source>
        <dbReference type="EMBL" id="ANB12459.1"/>
    </source>
</evidence>
<dbReference type="InterPro" id="IPR036431">
    <property type="entry name" value="ARID_dom_sf"/>
</dbReference>
<dbReference type="SMART" id="SM01014">
    <property type="entry name" value="ARID"/>
    <property type="match status" value="1"/>
</dbReference>
<dbReference type="PANTHER" id="PTHR10694:SF33">
    <property type="entry name" value="LYSINE-SPECIFIC DEMETHYLASE 5"/>
    <property type="match status" value="1"/>
</dbReference>
<feature type="compositionally biased region" description="Basic residues" evidence="5">
    <location>
        <begin position="487"/>
        <end position="496"/>
    </location>
</feature>
<comment type="subcellular location">
    <subcellularLocation>
        <location evidence="1">Nucleus</location>
    </subcellularLocation>
</comment>
<feature type="compositionally biased region" description="Low complexity" evidence="5">
    <location>
        <begin position="461"/>
        <end position="476"/>
    </location>
</feature>
<keyword evidence="4" id="KW-0539">Nucleus</keyword>
<feature type="domain" description="JmjN" evidence="7">
    <location>
        <begin position="38"/>
        <end position="79"/>
    </location>
</feature>
<dbReference type="Pfam" id="PF01388">
    <property type="entry name" value="ARID"/>
    <property type="match status" value="1"/>
</dbReference>
<evidence type="ECO:0000313" key="10">
    <source>
        <dbReference type="Proteomes" id="UP000189580"/>
    </source>
</evidence>
<dbReference type="KEGG" id="slb:AWJ20_714"/>
<dbReference type="InterPro" id="IPR003349">
    <property type="entry name" value="JmjN"/>
</dbReference>
<dbReference type="RefSeq" id="XP_018734936.1">
    <property type="nucleotide sequence ID" value="XM_018882671.1"/>
</dbReference>
<evidence type="ECO:0000256" key="5">
    <source>
        <dbReference type="SAM" id="MobiDB-lite"/>
    </source>
</evidence>
<dbReference type="Pfam" id="PF02375">
    <property type="entry name" value="JmjN"/>
    <property type="match status" value="1"/>
</dbReference>
<dbReference type="SUPFAM" id="SSF51197">
    <property type="entry name" value="Clavaminate synthase-like"/>
    <property type="match status" value="1"/>
</dbReference>
<dbReference type="PANTHER" id="PTHR10694">
    <property type="entry name" value="LYSINE-SPECIFIC DEMETHYLASE"/>
    <property type="match status" value="1"/>
</dbReference>
<dbReference type="CDD" id="cd16100">
    <property type="entry name" value="ARID"/>
    <property type="match status" value="1"/>
</dbReference>
<keyword evidence="10" id="KW-1185">Reference proteome</keyword>
<keyword evidence="3" id="KW-0408">Iron</keyword>
<dbReference type="AlphaFoldDB" id="A0A167D489"/>
<evidence type="ECO:0000256" key="4">
    <source>
        <dbReference type="ARBA" id="ARBA00023242"/>
    </source>
</evidence>
<dbReference type="Pfam" id="PF02373">
    <property type="entry name" value="JmjC"/>
    <property type="match status" value="1"/>
</dbReference>
<dbReference type="GO" id="GO:0046872">
    <property type="term" value="F:metal ion binding"/>
    <property type="evidence" value="ECO:0007669"/>
    <property type="project" value="UniProtKB-KW"/>
</dbReference>
<feature type="domain" description="ARID" evidence="6">
    <location>
        <begin position="159"/>
        <end position="252"/>
    </location>
</feature>
<dbReference type="GeneID" id="30037777"/>
<dbReference type="InterPro" id="IPR003347">
    <property type="entry name" value="JmjC_dom"/>
</dbReference>
<gene>
    <name evidence="9" type="primary">JHD2</name>
    <name evidence="9" type="ORF">AWJ20_714</name>
</gene>
<dbReference type="Proteomes" id="UP000189580">
    <property type="component" value="Chromosome a"/>
</dbReference>
<feature type="compositionally biased region" description="Basic and acidic residues" evidence="5">
    <location>
        <begin position="421"/>
        <end position="431"/>
    </location>
</feature>
<dbReference type="SUPFAM" id="SSF46774">
    <property type="entry name" value="ARID-like"/>
    <property type="match status" value="1"/>
</dbReference>
<dbReference type="InterPro" id="IPR013083">
    <property type="entry name" value="Znf_RING/FYVE/PHD"/>
</dbReference>